<evidence type="ECO:0000313" key="1">
    <source>
        <dbReference type="EMBL" id="KRR28664.1"/>
    </source>
</evidence>
<proteinExistence type="predicted"/>
<accession>A0A0R3N8B2</accession>
<dbReference type="Proteomes" id="UP000052023">
    <property type="component" value="Unassembled WGS sequence"/>
</dbReference>
<reference evidence="1 2" key="1">
    <citation type="submission" date="2014-03" db="EMBL/GenBank/DDBJ databases">
        <title>Bradyrhizobium valentinum sp. nov., isolated from effective nodules of Lupinus mariae-josephae, a lupine endemic of basic-lime soils in Eastern Spain.</title>
        <authorList>
            <person name="Duran D."/>
            <person name="Rey L."/>
            <person name="Navarro A."/>
            <person name="Busquets A."/>
            <person name="Imperial J."/>
            <person name="Ruiz-Argueso T."/>
        </authorList>
    </citation>
    <scope>NUCLEOTIDE SEQUENCE [LARGE SCALE GENOMIC DNA]</scope>
    <source>
        <strain evidence="1 2">Ro19</strain>
    </source>
</reference>
<dbReference type="OrthoDB" id="8141056at2"/>
<name>A0A0R3N8B2_9BRAD</name>
<dbReference type="RefSeq" id="WP_057842872.1">
    <property type="nucleotide sequence ID" value="NZ_LLYA01000079.1"/>
</dbReference>
<protein>
    <submittedName>
        <fullName evidence="1">Uncharacterized protein</fullName>
    </submittedName>
</protein>
<evidence type="ECO:0000313" key="2">
    <source>
        <dbReference type="Proteomes" id="UP000052023"/>
    </source>
</evidence>
<organism evidence="1 2">
    <name type="scientific">Bradyrhizobium retamae</name>
    <dbReference type="NCBI Taxonomy" id="1300035"/>
    <lineage>
        <taxon>Bacteria</taxon>
        <taxon>Pseudomonadati</taxon>
        <taxon>Pseudomonadota</taxon>
        <taxon>Alphaproteobacteria</taxon>
        <taxon>Hyphomicrobiales</taxon>
        <taxon>Nitrobacteraceae</taxon>
        <taxon>Bradyrhizobium</taxon>
    </lineage>
</organism>
<gene>
    <name evidence="1" type="ORF">CQ13_20605</name>
</gene>
<comment type="caution">
    <text evidence="1">The sequence shown here is derived from an EMBL/GenBank/DDBJ whole genome shotgun (WGS) entry which is preliminary data.</text>
</comment>
<dbReference type="AlphaFoldDB" id="A0A0R3N8B2"/>
<dbReference type="EMBL" id="LLYA01000079">
    <property type="protein sequence ID" value="KRR28664.1"/>
    <property type="molecule type" value="Genomic_DNA"/>
</dbReference>
<sequence>MNERHEILKKARDRMIEDRDVHAKVLAAPFDRDKAERARLKFVELQVLIDAIERAMAGERATF</sequence>
<keyword evidence="2" id="KW-1185">Reference proteome</keyword>